<evidence type="ECO:0000313" key="1">
    <source>
        <dbReference type="EMBL" id="ORA72851.1"/>
    </source>
</evidence>
<dbReference type="EMBL" id="MVHS01000006">
    <property type="protein sequence ID" value="ORA72851.1"/>
    <property type="molecule type" value="Genomic_DNA"/>
</dbReference>
<gene>
    <name evidence="1" type="ORF">BST26_04445</name>
</gene>
<name>A0A1X0DKC1_9MYCO</name>
<dbReference type="PANTHER" id="PTHR31157">
    <property type="entry name" value="SCP DOMAIN-CONTAINING PROTEIN"/>
    <property type="match status" value="1"/>
</dbReference>
<dbReference type="SUPFAM" id="SSF55797">
    <property type="entry name" value="PR-1-like"/>
    <property type="match status" value="1"/>
</dbReference>
<accession>A0A1X0DKC1</accession>
<dbReference type="PANTHER" id="PTHR31157:SF1">
    <property type="entry name" value="SCP DOMAIN-CONTAINING PROTEIN"/>
    <property type="match status" value="1"/>
</dbReference>
<dbReference type="InterPro" id="IPR014044">
    <property type="entry name" value="CAP_dom"/>
</dbReference>
<reference evidence="1 2" key="1">
    <citation type="submission" date="2016-12" db="EMBL/GenBank/DDBJ databases">
        <title>The new phylogeny of genus Mycobacterium.</title>
        <authorList>
            <person name="Tortoli E."/>
            <person name="Trovato A."/>
            <person name="Cirillo D.M."/>
        </authorList>
    </citation>
    <scope>NUCLEOTIDE SEQUENCE [LARGE SCALE GENOMIC DNA]</scope>
    <source>
        <strain evidence="1 2">DSM 45130</strain>
    </source>
</reference>
<dbReference type="Proteomes" id="UP000192801">
    <property type="component" value="Unassembled WGS sequence"/>
</dbReference>
<sequence length="161" mass="17088">MTARPVNHTKLFLAGVAATIAMAGPAVLIAGSGTAHADPQTLLNLVNDKRVANHCQPLTMNDNLVAAAERHVDDIAATGSMSHDGSDKSTEQTRIQGAGYAPLRGWAENIYRGTSESAAVNAWMNSPTHRRQMLDCSYTDAGFAEATGGSQTYYVGNFARH</sequence>
<proteinExistence type="predicted"/>
<dbReference type="RefSeq" id="WP_083029549.1">
    <property type="nucleotide sequence ID" value="NZ_AP022618.1"/>
</dbReference>
<dbReference type="AlphaFoldDB" id="A0A1X0DKC1"/>
<dbReference type="InterPro" id="IPR035940">
    <property type="entry name" value="CAP_sf"/>
</dbReference>
<dbReference type="OrthoDB" id="68195at2"/>
<evidence type="ECO:0000313" key="2">
    <source>
        <dbReference type="Proteomes" id="UP000192801"/>
    </source>
</evidence>
<dbReference type="Pfam" id="PF00188">
    <property type="entry name" value="CAP"/>
    <property type="match status" value="1"/>
</dbReference>
<organism evidence="1 2">
    <name type="scientific">Mycolicibacterium insubricum</name>
    <dbReference type="NCBI Taxonomy" id="444597"/>
    <lineage>
        <taxon>Bacteria</taxon>
        <taxon>Bacillati</taxon>
        <taxon>Actinomycetota</taxon>
        <taxon>Actinomycetes</taxon>
        <taxon>Mycobacteriales</taxon>
        <taxon>Mycobacteriaceae</taxon>
        <taxon>Mycolicibacterium</taxon>
    </lineage>
</organism>
<dbReference type="CDD" id="cd05379">
    <property type="entry name" value="CAP_bacterial"/>
    <property type="match status" value="1"/>
</dbReference>
<protein>
    <submittedName>
        <fullName evidence="1">Uncharacterized protein</fullName>
    </submittedName>
</protein>
<comment type="caution">
    <text evidence="1">The sequence shown here is derived from an EMBL/GenBank/DDBJ whole genome shotgun (WGS) entry which is preliminary data.</text>
</comment>
<keyword evidence="2" id="KW-1185">Reference proteome</keyword>
<dbReference type="Gene3D" id="3.40.33.10">
    <property type="entry name" value="CAP"/>
    <property type="match status" value="1"/>
</dbReference>